<gene>
    <name evidence="1" type="ORF">F8M41_023824</name>
</gene>
<proteinExistence type="predicted"/>
<accession>A0A8H4EG57</accession>
<reference evidence="1 2" key="1">
    <citation type="journal article" date="2019" name="Environ. Microbiol.">
        <title>At the nexus of three kingdoms: the genome of the mycorrhizal fungus Gigaspora margarita provides insights into plant, endobacterial and fungal interactions.</title>
        <authorList>
            <person name="Venice F."/>
            <person name="Ghignone S."/>
            <person name="Salvioli di Fossalunga A."/>
            <person name="Amselem J."/>
            <person name="Novero M."/>
            <person name="Xianan X."/>
            <person name="Sedzielewska Toro K."/>
            <person name="Morin E."/>
            <person name="Lipzen A."/>
            <person name="Grigoriev I.V."/>
            <person name="Henrissat B."/>
            <person name="Martin F.M."/>
            <person name="Bonfante P."/>
        </authorList>
    </citation>
    <scope>NUCLEOTIDE SEQUENCE [LARGE SCALE GENOMIC DNA]</scope>
    <source>
        <strain evidence="1 2">BEG34</strain>
    </source>
</reference>
<name>A0A8H4EG57_GIGMA</name>
<dbReference type="OrthoDB" id="2431624at2759"/>
<evidence type="ECO:0000313" key="2">
    <source>
        <dbReference type="Proteomes" id="UP000439903"/>
    </source>
</evidence>
<comment type="caution">
    <text evidence="1">The sequence shown here is derived from an EMBL/GenBank/DDBJ whole genome shotgun (WGS) entry which is preliminary data.</text>
</comment>
<dbReference type="EMBL" id="WTPW01000789">
    <property type="protein sequence ID" value="KAF0479575.1"/>
    <property type="molecule type" value="Genomic_DNA"/>
</dbReference>
<evidence type="ECO:0000313" key="1">
    <source>
        <dbReference type="EMBL" id="KAF0479575.1"/>
    </source>
</evidence>
<organism evidence="1 2">
    <name type="scientific">Gigaspora margarita</name>
    <dbReference type="NCBI Taxonomy" id="4874"/>
    <lineage>
        <taxon>Eukaryota</taxon>
        <taxon>Fungi</taxon>
        <taxon>Fungi incertae sedis</taxon>
        <taxon>Mucoromycota</taxon>
        <taxon>Glomeromycotina</taxon>
        <taxon>Glomeromycetes</taxon>
        <taxon>Diversisporales</taxon>
        <taxon>Gigasporaceae</taxon>
        <taxon>Gigaspora</taxon>
    </lineage>
</organism>
<sequence length="108" mass="12682">MQKLASYYNSHAKQELPYYSIEKTSNEVYEILMNENLDVDKNFIEITEDSLNDENNKNEIFDENNLSISNGLNLNKFCSDLDELEFSMDEEYNDKENYSEVEAISNLI</sequence>
<dbReference type="Proteomes" id="UP000439903">
    <property type="component" value="Unassembled WGS sequence"/>
</dbReference>
<protein>
    <submittedName>
        <fullName evidence="1">Zinc finger bed domain-containing protein 1-like</fullName>
    </submittedName>
</protein>
<keyword evidence="2" id="KW-1185">Reference proteome</keyword>
<dbReference type="AlphaFoldDB" id="A0A8H4EG57"/>